<reference evidence="1 2" key="1">
    <citation type="journal article" date="2012" name="J. Bacteriol.">
        <title>Genome sequence of Thalassospira xiamenensis type strain M-5.</title>
        <authorList>
            <person name="Lai Q."/>
            <person name="Shao Z."/>
        </authorList>
    </citation>
    <scope>NUCLEOTIDE SEQUENCE [LARGE SCALE GENOMIC DNA]</scope>
    <source>
        <strain evidence="1 2">M-5</strain>
    </source>
</reference>
<dbReference type="Proteomes" id="UP000007127">
    <property type="component" value="Chromosome"/>
</dbReference>
<protein>
    <submittedName>
        <fullName evidence="1">Uncharacterized protein</fullName>
    </submittedName>
</protein>
<sequence>MIWACILTSFLEQKDYLNIFRAIVINARKNIAERKSLHITHNFLGAMNEDTFDRLMQPVLEHPQALIWLKGLLLLDCLPDRHHWRRHLDEPDPEKDWNILIHAVADNYDHQSQRATDIRWFKLIYVMLCREQIFLPEGSDIGEQLRLYPDFGDMRSVRPMIRSMEISLRELDKNGTLDGKKREEDTLEIVKFHADDFWSETLRKVDCISVPKGEKIECGPRELSKELIEIFQKIDSHFFETLSTTSIDPRHDGAFGIALYAITFLLNSAVGYSSSRPEGRVLLRTIAETYITLHYLTEKDDPALWQKYRHYGAGQTKLAFLKYLRETDVPDFIDMGMMEYLANEDMWLEFQDIDLGNWASLDLRKMSTEAGCKDVYDNYYDWTSGFSHGHWGAVRDSVFTNCLNPLHRYHRIPSFPDEAMPSMLVDGCKLCNRILDDLNRLYPSLKVRIKWHNRKTGVEKQA</sequence>
<gene>
    <name evidence="1" type="ORF">TH3_07535</name>
</gene>
<dbReference type="Pfam" id="PF18928">
    <property type="entry name" value="DUF5677"/>
    <property type="match status" value="1"/>
</dbReference>
<name>A0AB72UBZ5_9PROT</name>
<dbReference type="InterPro" id="IPR043733">
    <property type="entry name" value="DUF5677"/>
</dbReference>
<dbReference type="KEGG" id="txi:TH3_07535"/>
<dbReference type="EMBL" id="CP004388">
    <property type="protein sequence ID" value="AJD51627.1"/>
    <property type="molecule type" value="Genomic_DNA"/>
</dbReference>
<accession>A0AB72UBZ5</accession>
<evidence type="ECO:0000313" key="2">
    <source>
        <dbReference type="Proteomes" id="UP000007127"/>
    </source>
</evidence>
<dbReference type="AlphaFoldDB" id="A0AB72UBZ5"/>
<evidence type="ECO:0000313" key="1">
    <source>
        <dbReference type="EMBL" id="AJD51627.1"/>
    </source>
</evidence>
<proteinExistence type="predicted"/>
<organism evidence="1 2">
    <name type="scientific">Thalassospira xiamenensis M-5 = DSM 17429</name>
    <dbReference type="NCBI Taxonomy" id="1123366"/>
    <lineage>
        <taxon>Bacteria</taxon>
        <taxon>Pseudomonadati</taxon>
        <taxon>Pseudomonadota</taxon>
        <taxon>Alphaproteobacteria</taxon>
        <taxon>Rhodospirillales</taxon>
        <taxon>Thalassospiraceae</taxon>
        <taxon>Thalassospira</taxon>
    </lineage>
</organism>